<evidence type="ECO:0000313" key="4">
    <source>
        <dbReference type="EMBL" id="MCP3428329.1"/>
    </source>
</evidence>
<dbReference type="SUPFAM" id="SSF56935">
    <property type="entry name" value="Porins"/>
    <property type="match status" value="1"/>
</dbReference>
<evidence type="ECO:0000256" key="2">
    <source>
        <dbReference type="SAM" id="SignalP"/>
    </source>
</evidence>
<feature type="signal peptide" evidence="2">
    <location>
        <begin position="1"/>
        <end position="24"/>
    </location>
</feature>
<name>A0AA41WXG4_9ALTE</name>
<dbReference type="AlphaFoldDB" id="A0AA41WXG4"/>
<dbReference type="EMBL" id="JANATA010000006">
    <property type="protein sequence ID" value="MCP3428329.1"/>
    <property type="molecule type" value="Genomic_DNA"/>
</dbReference>
<feature type="chain" id="PRO_5041390692" description="Outer membrane protein beta-barrel domain-containing protein" evidence="2">
    <location>
        <begin position="25"/>
        <end position="197"/>
    </location>
</feature>
<feature type="domain" description="Outer membrane protein beta-barrel" evidence="3">
    <location>
        <begin position="9"/>
        <end position="158"/>
    </location>
</feature>
<dbReference type="InterPro" id="IPR027385">
    <property type="entry name" value="Beta-barrel_OMP"/>
</dbReference>
<evidence type="ECO:0000259" key="3">
    <source>
        <dbReference type="Pfam" id="PF13505"/>
    </source>
</evidence>
<organism evidence="4 5">
    <name type="scientific">Opacimonas viscosa</name>
    <dbReference type="NCBI Taxonomy" id="2961944"/>
    <lineage>
        <taxon>Bacteria</taxon>
        <taxon>Pseudomonadati</taxon>
        <taxon>Pseudomonadota</taxon>
        <taxon>Gammaproteobacteria</taxon>
        <taxon>Alteromonadales</taxon>
        <taxon>Alteromonadaceae</taxon>
        <taxon>Opacimonas</taxon>
    </lineage>
</organism>
<keyword evidence="5" id="KW-1185">Reference proteome</keyword>
<dbReference type="RefSeq" id="WP_254099530.1">
    <property type="nucleotide sequence ID" value="NZ_JANATA010000006.1"/>
</dbReference>
<reference evidence="4" key="1">
    <citation type="submission" date="2022-07" db="EMBL/GenBank/DDBJ databases">
        <title>Characterization of the Novel Bacterium Alteromonas immobilis LMIT006 and Alteromonas gregis LMIT007.</title>
        <authorList>
            <person name="Lin X."/>
        </authorList>
    </citation>
    <scope>NUCLEOTIDE SEQUENCE</scope>
    <source>
        <strain evidence="4">LMIT007</strain>
    </source>
</reference>
<comment type="caution">
    <text evidence="4">The sequence shown here is derived from an EMBL/GenBank/DDBJ whole genome shotgun (WGS) entry which is preliminary data.</text>
</comment>
<dbReference type="Proteomes" id="UP001165413">
    <property type="component" value="Unassembled WGS sequence"/>
</dbReference>
<proteinExistence type="predicted"/>
<accession>A0AA41WXG4</accession>
<evidence type="ECO:0000256" key="1">
    <source>
        <dbReference type="ARBA" id="ARBA00022729"/>
    </source>
</evidence>
<gene>
    <name evidence="4" type="ORF">NLF92_05145</name>
</gene>
<dbReference type="Pfam" id="PF13505">
    <property type="entry name" value="OMP_b-brl"/>
    <property type="match status" value="1"/>
</dbReference>
<protein>
    <recommendedName>
        <fullName evidence="3">Outer membrane protein beta-barrel domain-containing protein</fullName>
    </recommendedName>
</protein>
<evidence type="ECO:0000313" key="5">
    <source>
        <dbReference type="Proteomes" id="UP001165413"/>
    </source>
</evidence>
<sequence>MKLLFTRLALPLTILCCVSAHTEAAPSYDFAQLTYQNTEYSDIPGFSLRGFAARLSTTITPNMFVEANYSNSQDQHDGITFKNPKWKISLGYIQRLSAQTALDYQVGLGNLEIDLRNQFIRQKEDANIISYEVNIRHMLKKEWEIYGGLELQNWDIGSNQKAYHLGALYDAPIIKVGMEYTKYSDSEIIGLALRYDF</sequence>
<keyword evidence="1 2" id="KW-0732">Signal</keyword>